<dbReference type="EMBL" id="KP211819">
    <property type="protein sequence ID" value="ANV79297.1"/>
    <property type="molecule type" value="Genomic_DNA"/>
</dbReference>
<evidence type="ECO:0000313" key="1">
    <source>
        <dbReference type="EMBL" id="ANV80242.1"/>
    </source>
</evidence>
<reference evidence="1" key="1">
    <citation type="submission" date="2014-11" db="EMBL/GenBank/DDBJ databases">
        <authorList>
            <person name="Zhu J."/>
            <person name="Qi W."/>
            <person name="Song R."/>
        </authorList>
    </citation>
    <scope>NUCLEOTIDE SEQUENCE</scope>
</reference>
<proteinExistence type="predicted"/>
<sequence length="205" mass="23231">MTSTRAFGLALSILMLSTTLTGCLGLAVQREFMESIRDEPIVRNTEETVGFDYTFESNSLDSVLYTNETIIVFDDTISQLVIDFRAQFPYSSVLDELVGNETNEYRYAHAKIWKPGVRESGGEPFWEVKATQDFPQQKFSFPQSDLISGSWIFEVEARGYGVTAPIDQASFYDHFDTYATITKPCIVFPESHDLDECTYLSDLQS</sequence>
<dbReference type="PROSITE" id="PS51257">
    <property type="entry name" value="PROKAR_LIPOPROTEIN"/>
    <property type="match status" value="1"/>
</dbReference>
<reference evidence="1" key="2">
    <citation type="journal article" date="2015" name="ISME J.">
        <title>A new class of marine Euryarchaeota group II from the Mediterranean deep chlorophyll maximum.</title>
        <authorList>
            <person name="Martin-Cuadrado A.B."/>
            <person name="Garcia-Heredia I."/>
            <person name="Molto A.G."/>
            <person name="Lopez-Ubeda R."/>
            <person name="Kimes N."/>
            <person name="Lopez-Garcia P."/>
            <person name="Moreira D."/>
            <person name="Rodriguez-Valera F."/>
        </authorList>
    </citation>
    <scope>NUCLEOTIDE SEQUENCE</scope>
</reference>
<dbReference type="AlphaFoldDB" id="A0A1B1TD94"/>
<organism evidence="1">
    <name type="scientific">uncultured Poseidoniia archaeon</name>
    <dbReference type="NCBI Taxonomy" id="1697135"/>
    <lineage>
        <taxon>Archaea</taxon>
        <taxon>Methanobacteriati</taxon>
        <taxon>Thermoplasmatota</taxon>
        <taxon>Candidatus Poseidoniia</taxon>
        <taxon>environmental samples</taxon>
    </lineage>
</organism>
<dbReference type="EMBL" id="KP211880">
    <property type="protein sequence ID" value="ANV80242.1"/>
    <property type="molecule type" value="Genomic_DNA"/>
</dbReference>
<accession>A0A1B1TD94</accession>
<protein>
    <submittedName>
        <fullName evidence="1">Uncharacterized protein</fullName>
    </submittedName>
</protein>
<name>A0A1B1TD94_9ARCH</name>